<reference evidence="2" key="1">
    <citation type="journal article" date="2016" name="Nat. Genet.">
        <title>A high-quality carrot genome assembly provides new insights into carotenoid accumulation and asterid genome evolution.</title>
        <authorList>
            <person name="Iorizzo M."/>
            <person name="Ellison S."/>
            <person name="Senalik D."/>
            <person name="Zeng P."/>
            <person name="Satapoomin P."/>
            <person name="Huang J."/>
            <person name="Bowman M."/>
            <person name="Iovene M."/>
            <person name="Sanseverino W."/>
            <person name="Cavagnaro P."/>
            <person name="Yildiz M."/>
            <person name="Macko-Podgorni A."/>
            <person name="Moranska E."/>
            <person name="Grzebelus E."/>
            <person name="Grzebelus D."/>
            <person name="Ashrafi H."/>
            <person name="Zheng Z."/>
            <person name="Cheng S."/>
            <person name="Spooner D."/>
            <person name="Van Deynze A."/>
            <person name="Simon P."/>
        </authorList>
    </citation>
    <scope>NUCLEOTIDE SEQUENCE</scope>
    <source>
        <tissue evidence="2">Leaf</tissue>
    </source>
</reference>
<proteinExistence type="predicted"/>
<sequence>MGQQVRHLLQKRESTSGNHASPKATRGMTESGLFGYIIQVERSNILSKINF</sequence>
<accession>A0AAF0X8E7</accession>
<evidence type="ECO:0000313" key="3">
    <source>
        <dbReference type="Proteomes" id="UP000077755"/>
    </source>
</evidence>
<keyword evidence="3" id="KW-1185">Reference proteome</keyword>
<protein>
    <submittedName>
        <fullName evidence="2">Uncharacterized protein</fullName>
    </submittedName>
</protein>
<name>A0AAF0X8E7_DAUCS</name>
<gene>
    <name evidence="2" type="ORF">DCAR_0521713</name>
</gene>
<organism evidence="2 3">
    <name type="scientific">Daucus carota subsp. sativus</name>
    <name type="common">Carrot</name>
    <dbReference type="NCBI Taxonomy" id="79200"/>
    <lineage>
        <taxon>Eukaryota</taxon>
        <taxon>Viridiplantae</taxon>
        <taxon>Streptophyta</taxon>
        <taxon>Embryophyta</taxon>
        <taxon>Tracheophyta</taxon>
        <taxon>Spermatophyta</taxon>
        <taxon>Magnoliopsida</taxon>
        <taxon>eudicotyledons</taxon>
        <taxon>Gunneridae</taxon>
        <taxon>Pentapetalae</taxon>
        <taxon>asterids</taxon>
        <taxon>campanulids</taxon>
        <taxon>Apiales</taxon>
        <taxon>Apiaceae</taxon>
        <taxon>Apioideae</taxon>
        <taxon>Scandiceae</taxon>
        <taxon>Daucinae</taxon>
        <taxon>Daucus</taxon>
        <taxon>Daucus sect. Daucus</taxon>
    </lineage>
</organism>
<dbReference type="Proteomes" id="UP000077755">
    <property type="component" value="Chromosome 5"/>
</dbReference>
<feature type="region of interest" description="Disordered" evidence="1">
    <location>
        <begin position="1"/>
        <end position="27"/>
    </location>
</feature>
<evidence type="ECO:0000313" key="2">
    <source>
        <dbReference type="EMBL" id="WOH02324.1"/>
    </source>
</evidence>
<reference evidence="2" key="2">
    <citation type="submission" date="2022-03" db="EMBL/GenBank/DDBJ databases">
        <title>Draft title - Genomic analysis of global carrot germplasm unveils the trajectory of domestication and the origin of high carotenoid orange carrot.</title>
        <authorList>
            <person name="Iorizzo M."/>
            <person name="Ellison S."/>
            <person name="Senalik D."/>
            <person name="Macko-Podgorni A."/>
            <person name="Grzebelus D."/>
            <person name="Bostan H."/>
            <person name="Rolling W."/>
            <person name="Curaba J."/>
            <person name="Simon P."/>
        </authorList>
    </citation>
    <scope>NUCLEOTIDE SEQUENCE</scope>
    <source>
        <tissue evidence="2">Leaf</tissue>
    </source>
</reference>
<dbReference type="EMBL" id="CP093347">
    <property type="protein sequence ID" value="WOH02324.1"/>
    <property type="molecule type" value="Genomic_DNA"/>
</dbReference>
<evidence type="ECO:0000256" key="1">
    <source>
        <dbReference type="SAM" id="MobiDB-lite"/>
    </source>
</evidence>
<dbReference type="AlphaFoldDB" id="A0AAF0X8E7"/>